<feature type="region of interest" description="Disordered" evidence="1">
    <location>
        <begin position="51"/>
        <end position="83"/>
    </location>
</feature>
<accession>A0A4Z2IA94</accession>
<reference evidence="2 3" key="1">
    <citation type="submission" date="2019-03" db="EMBL/GenBank/DDBJ databases">
        <title>First draft genome of Liparis tanakae, snailfish: a comprehensive survey of snailfish specific genes.</title>
        <authorList>
            <person name="Kim W."/>
            <person name="Song I."/>
            <person name="Jeong J.-H."/>
            <person name="Kim D."/>
            <person name="Kim S."/>
            <person name="Ryu S."/>
            <person name="Song J.Y."/>
            <person name="Lee S.K."/>
        </authorList>
    </citation>
    <scope>NUCLEOTIDE SEQUENCE [LARGE SCALE GENOMIC DNA]</scope>
    <source>
        <tissue evidence="2">Muscle</tissue>
    </source>
</reference>
<keyword evidence="3" id="KW-1185">Reference proteome</keyword>
<protein>
    <submittedName>
        <fullName evidence="2">Uncharacterized protein</fullName>
    </submittedName>
</protein>
<comment type="caution">
    <text evidence="2">The sequence shown here is derived from an EMBL/GenBank/DDBJ whole genome shotgun (WGS) entry which is preliminary data.</text>
</comment>
<dbReference type="EMBL" id="SRLO01000118">
    <property type="protein sequence ID" value="TNN74063.1"/>
    <property type="molecule type" value="Genomic_DNA"/>
</dbReference>
<proteinExistence type="predicted"/>
<dbReference type="Proteomes" id="UP000314294">
    <property type="component" value="Unassembled WGS sequence"/>
</dbReference>
<evidence type="ECO:0000256" key="1">
    <source>
        <dbReference type="SAM" id="MobiDB-lite"/>
    </source>
</evidence>
<dbReference type="AlphaFoldDB" id="A0A4Z2IA94"/>
<gene>
    <name evidence="2" type="ORF">EYF80_015704</name>
</gene>
<name>A0A4Z2IA94_9TELE</name>
<evidence type="ECO:0000313" key="3">
    <source>
        <dbReference type="Proteomes" id="UP000314294"/>
    </source>
</evidence>
<sequence length="83" mass="8829">MRLASDTPSLRSMSVPSDLQRGRETLLVVVVALIRWAAMFLGLRPPAGPSFKLSAAGRGGGALSRWPPPPDGEDSPNASQHHE</sequence>
<evidence type="ECO:0000313" key="2">
    <source>
        <dbReference type="EMBL" id="TNN74063.1"/>
    </source>
</evidence>
<organism evidence="2 3">
    <name type="scientific">Liparis tanakae</name>
    <name type="common">Tanaka's snailfish</name>
    <dbReference type="NCBI Taxonomy" id="230148"/>
    <lineage>
        <taxon>Eukaryota</taxon>
        <taxon>Metazoa</taxon>
        <taxon>Chordata</taxon>
        <taxon>Craniata</taxon>
        <taxon>Vertebrata</taxon>
        <taxon>Euteleostomi</taxon>
        <taxon>Actinopterygii</taxon>
        <taxon>Neopterygii</taxon>
        <taxon>Teleostei</taxon>
        <taxon>Neoteleostei</taxon>
        <taxon>Acanthomorphata</taxon>
        <taxon>Eupercaria</taxon>
        <taxon>Perciformes</taxon>
        <taxon>Cottioidei</taxon>
        <taxon>Cottales</taxon>
        <taxon>Liparidae</taxon>
        <taxon>Liparis</taxon>
    </lineage>
</organism>